<keyword evidence="8" id="KW-0732">Signal</keyword>
<feature type="signal peptide" evidence="8">
    <location>
        <begin position="1"/>
        <end position="20"/>
    </location>
</feature>
<keyword evidence="4" id="KW-0378">Hydrolase</keyword>
<name>A0ABU4DLU4_9DEIO</name>
<evidence type="ECO:0000256" key="2">
    <source>
        <dbReference type="ARBA" id="ARBA00008664"/>
    </source>
</evidence>
<proteinExistence type="inferred from homology"/>
<feature type="region of interest" description="Disordered" evidence="7">
    <location>
        <begin position="121"/>
        <end position="145"/>
    </location>
</feature>
<protein>
    <recommendedName>
        <fullName evidence="3">phospholipase D</fullName>
        <ecNumber evidence="3">3.1.4.4</ecNumber>
    </recommendedName>
</protein>
<dbReference type="Gene3D" id="3.30.870.10">
    <property type="entry name" value="Endonuclease Chain A"/>
    <property type="match status" value="2"/>
</dbReference>
<dbReference type="RefSeq" id="WP_317638811.1">
    <property type="nucleotide sequence ID" value="NZ_JAPMIV010000002.1"/>
</dbReference>
<dbReference type="Pfam" id="PF13091">
    <property type="entry name" value="PLDc_2"/>
    <property type="match status" value="2"/>
</dbReference>
<dbReference type="EMBL" id="JAPMIV010000002">
    <property type="protein sequence ID" value="MDV6373405.1"/>
    <property type="molecule type" value="Genomic_DNA"/>
</dbReference>
<dbReference type="PANTHER" id="PTHR43856">
    <property type="entry name" value="CARDIOLIPIN HYDROLASE"/>
    <property type="match status" value="1"/>
</dbReference>
<comment type="catalytic activity">
    <reaction evidence="1">
        <text>a 1,2-diacyl-sn-glycero-3-phosphocholine + H2O = a 1,2-diacyl-sn-glycero-3-phosphate + choline + H(+)</text>
        <dbReference type="Rhea" id="RHEA:14445"/>
        <dbReference type="ChEBI" id="CHEBI:15354"/>
        <dbReference type="ChEBI" id="CHEBI:15377"/>
        <dbReference type="ChEBI" id="CHEBI:15378"/>
        <dbReference type="ChEBI" id="CHEBI:57643"/>
        <dbReference type="ChEBI" id="CHEBI:58608"/>
        <dbReference type="EC" id="3.1.4.4"/>
    </reaction>
</comment>
<dbReference type="PANTHER" id="PTHR43856:SF1">
    <property type="entry name" value="MITOCHONDRIAL CARDIOLIPIN HYDROLASE"/>
    <property type="match status" value="1"/>
</dbReference>
<keyword evidence="5" id="KW-0442">Lipid degradation</keyword>
<feature type="region of interest" description="Disordered" evidence="7">
    <location>
        <begin position="402"/>
        <end position="453"/>
    </location>
</feature>
<sequence>MRRRRLSLALGLVIAGLVQAGPAPTLQLFPHAPSATNRPNPRCDQPMCVALLRAIDGASTSIDFAIYGLRGQDEVLAALVRAQARGVMVKGVVDADIQGRNYYADTPRLLKALANVRTDQATDRRSLAAQRPSSTRPRCARPADREGPLSCFSATVGGVKYELAQASEDPIEFEGDIMHDKFFVIDRQAVWTGSANVSDSDVGGYNANVAVLITQPDVAAAYSQEFEQLYQGRFHREKKAGVARQIALPGGGTAQVLFSPQDGAMKEVVQTLKAARRNINISVFYLTSKDVATALLEARQRGVKVRLILDATAAQNEYTKHELLRSAGAQVKVENWGGKMHAKAASVDGRHLILGSMNWTAAGDLRNDENTLILRDVPVHVRTYDAAFDVMWRSIPDAWLKANPRPEGTESGRACQDGIDNDYDGQADSKDADCRSQPAPTSRAAPRGLDCPPGFPVKGNAGSMIFHVPGGGFYNKTRGPRTASAAP</sequence>
<evidence type="ECO:0000259" key="9">
    <source>
        <dbReference type="PROSITE" id="PS50035"/>
    </source>
</evidence>
<dbReference type="InterPro" id="IPR051406">
    <property type="entry name" value="PLD_domain"/>
</dbReference>
<dbReference type="SMART" id="SM00155">
    <property type="entry name" value="PLDc"/>
    <property type="match status" value="2"/>
</dbReference>
<evidence type="ECO:0000256" key="4">
    <source>
        <dbReference type="ARBA" id="ARBA00022801"/>
    </source>
</evidence>
<evidence type="ECO:0000256" key="6">
    <source>
        <dbReference type="ARBA" id="ARBA00023098"/>
    </source>
</evidence>
<evidence type="ECO:0000313" key="10">
    <source>
        <dbReference type="EMBL" id="MDV6373405.1"/>
    </source>
</evidence>
<evidence type="ECO:0000256" key="7">
    <source>
        <dbReference type="SAM" id="MobiDB-lite"/>
    </source>
</evidence>
<evidence type="ECO:0000256" key="5">
    <source>
        <dbReference type="ARBA" id="ARBA00022963"/>
    </source>
</evidence>
<organism evidence="10 11">
    <name type="scientific">Deinococcus arenicola</name>
    <dbReference type="NCBI Taxonomy" id="2994950"/>
    <lineage>
        <taxon>Bacteria</taxon>
        <taxon>Thermotogati</taxon>
        <taxon>Deinococcota</taxon>
        <taxon>Deinococci</taxon>
        <taxon>Deinococcales</taxon>
        <taxon>Deinococcaceae</taxon>
        <taxon>Deinococcus</taxon>
    </lineage>
</organism>
<comment type="similarity">
    <text evidence="2">Belongs to the phospholipase D family.</text>
</comment>
<keyword evidence="11" id="KW-1185">Reference proteome</keyword>
<keyword evidence="6" id="KW-0443">Lipid metabolism</keyword>
<dbReference type="PROSITE" id="PS50035">
    <property type="entry name" value="PLD"/>
    <property type="match status" value="2"/>
</dbReference>
<dbReference type="SUPFAM" id="SSF56024">
    <property type="entry name" value="Phospholipase D/nuclease"/>
    <property type="match status" value="2"/>
</dbReference>
<dbReference type="InterPro" id="IPR001736">
    <property type="entry name" value="PLipase_D/transphosphatidylase"/>
</dbReference>
<evidence type="ECO:0000256" key="1">
    <source>
        <dbReference type="ARBA" id="ARBA00000798"/>
    </source>
</evidence>
<feature type="chain" id="PRO_5047062840" description="phospholipase D" evidence="8">
    <location>
        <begin position="21"/>
        <end position="487"/>
    </location>
</feature>
<evidence type="ECO:0000256" key="8">
    <source>
        <dbReference type="SAM" id="SignalP"/>
    </source>
</evidence>
<feature type="domain" description="PLD phosphodiesterase" evidence="9">
    <location>
        <begin position="174"/>
        <end position="201"/>
    </location>
</feature>
<dbReference type="InterPro" id="IPR025202">
    <property type="entry name" value="PLD-like_dom"/>
</dbReference>
<dbReference type="Proteomes" id="UP001276150">
    <property type="component" value="Unassembled WGS sequence"/>
</dbReference>
<gene>
    <name evidence="10" type="ORF">ORD21_02185</name>
</gene>
<evidence type="ECO:0000256" key="3">
    <source>
        <dbReference type="ARBA" id="ARBA00012027"/>
    </source>
</evidence>
<dbReference type="EC" id="3.1.4.4" evidence="3"/>
<evidence type="ECO:0000313" key="11">
    <source>
        <dbReference type="Proteomes" id="UP001276150"/>
    </source>
</evidence>
<comment type="caution">
    <text evidence="10">The sequence shown here is derived from an EMBL/GenBank/DDBJ whole genome shotgun (WGS) entry which is preliminary data.</text>
</comment>
<accession>A0ABU4DLU4</accession>
<reference evidence="10 11" key="1">
    <citation type="submission" date="2022-11" db="EMBL/GenBank/DDBJ databases">
        <title>Deinococcus ZS9-10, Low Temperature and Draught-tolerating, UV-resistant Bacteria from Continental Antarctica.</title>
        <authorList>
            <person name="Cheng L."/>
        </authorList>
    </citation>
    <scope>NUCLEOTIDE SEQUENCE [LARGE SCALE GENOMIC DNA]</scope>
    <source>
        <strain evidence="10 11">ZS9-10</strain>
    </source>
</reference>
<feature type="domain" description="PLD phosphodiesterase" evidence="9">
    <location>
        <begin position="336"/>
        <end position="363"/>
    </location>
</feature>